<gene>
    <name evidence="2" type="primary">groES</name>
</gene>
<sequence>MTNDVDLAQAVDLSAVLDKSAEEKATQLPKPSGYHILVALPEAEEKYDSGIIKADETRRFEEVLATVFFVVELGPDCYNDKEKFPTGPWCKAGDFVLARPNSGTRLKIHGREFRLINDDTVEAVVQDPRGISRA</sequence>
<dbReference type="CDD" id="cd00320">
    <property type="entry name" value="cpn10"/>
    <property type="match status" value="1"/>
</dbReference>
<dbReference type="GO" id="GO:0044183">
    <property type="term" value="F:protein folding chaperone"/>
    <property type="evidence" value="ECO:0007669"/>
    <property type="project" value="InterPro"/>
</dbReference>
<organism evidence="2">
    <name type="scientific">uncultured virus</name>
    <dbReference type="NCBI Taxonomy" id="340016"/>
    <lineage>
        <taxon>Viruses</taxon>
        <taxon>environmental samples</taxon>
    </lineage>
</organism>
<dbReference type="InterPro" id="IPR020818">
    <property type="entry name" value="Chaperonin_GroES"/>
</dbReference>
<proteinExistence type="predicted"/>
<dbReference type="Pfam" id="PF00166">
    <property type="entry name" value="Cpn10"/>
    <property type="match status" value="1"/>
</dbReference>
<dbReference type="SUPFAM" id="SSF50129">
    <property type="entry name" value="GroES-like"/>
    <property type="match status" value="1"/>
</dbReference>
<evidence type="ECO:0000256" key="1">
    <source>
        <dbReference type="ARBA" id="ARBA00023186"/>
    </source>
</evidence>
<evidence type="ECO:0000313" key="2">
    <source>
        <dbReference type="EMBL" id="ASN63297.1"/>
    </source>
</evidence>
<dbReference type="GO" id="GO:0005524">
    <property type="term" value="F:ATP binding"/>
    <property type="evidence" value="ECO:0007669"/>
    <property type="project" value="InterPro"/>
</dbReference>
<name>A0A221S372_9VIRU</name>
<dbReference type="Gene3D" id="2.30.33.40">
    <property type="entry name" value="GroES chaperonin"/>
    <property type="match status" value="1"/>
</dbReference>
<accession>A0A221S372</accession>
<reference evidence="2" key="1">
    <citation type="submission" date="2016-03" db="EMBL/GenBank/DDBJ databases">
        <title>Novel chaperonins are prevalent in the virioplankton and link to viral biology and ecology.</title>
        <authorList>
            <person name="Marine R.L."/>
            <person name="Nasko D.J."/>
            <person name="Polson S.W."/>
            <person name="Wommack K.E."/>
        </authorList>
    </citation>
    <scope>NUCLEOTIDE SEQUENCE</scope>
</reference>
<protein>
    <submittedName>
        <fullName evidence="2">Co-chaperonin GroES</fullName>
    </submittedName>
</protein>
<dbReference type="InterPro" id="IPR011032">
    <property type="entry name" value="GroES-like_sf"/>
</dbReference>
<dbReference type="EMBL" id="KU970703">
    <property type="protein sequence ID" value="ASN63297.1"/>
    <property type="molecule type" value="Genomic_DNA"/>
</dbReference>
<dbReference type="InterPro" id="IPR037124">
    <property type="entry name" value="Chaperonin_GroES_sf"/>
</dbReference>
<keyword evidence="1" id="KW-0143">Chaperone</keyword>